<feature type="region of interest" description="Disordered" evidence="2">
    <location>
        <begin position="62"/>
        <end position="93"/>
    </location>
</feature>
<reference evidence="5" key="1">
    <citation type="journal article" date="2014" name="Int. J. Syst. Evol. Microbiol.">
        <title>Complete genome sequence of Corynebacterium casei LMG S-19264T (=DSM 44701T), isolated from a smear-ripened cheese.</title>
        <authorList>
            <consortium name="US DOE Joint Genome Institute (JGI-PGF)"/>
            <person name="Walter F."/>
            <person name="Albersmeier A."/>
            <person name="Kalinowski J."/>
            <person name="Ruckert C."/>
        </authorList>
    </citation>
    <scope>NUCLEOTIDE SEQUENCE</scope>
    <source>
        <strain evidence="5">JCM 13306</strain>
    </source>
</reference>
<dbReference type="Proteomes" id="UP000623958">
    <property type="component" value="Unassembled WGS sequence"/>
</dbReference>
<dbReference type="GO" id="GO:0009289">
    <property type="term" value="C:pilus"/>
    <property type="evidence" value="ECO:0007669"/>
    <property type="project" value="InterPro"/>
</dbReference>
<feature type="compositionally biased region" description="Pro residues" evidence="2">
    <location>
        <begin position="67"/>
        <end position="80"/>
    </location>
</feature>
<feature type="domain" description="GYF" evidence="4">
    <location>
        <begin position="5"/>
        <end position="51"/>
    </location>
</feature>
<dbReference type="InterPro" id="IPR045584">
    <property type="entry name" value="Pilin-like"/>
</dbReference>
<feature type="transmembrane region" description="Helical" evidence="3">
    <location>
        <begin position="101"/>
        <end position="129"/>
    </location>
</feature>
<keyword evidence="6" id="KW-1185">Reference proteome</keyword>
<evidence type="ECO:0000259" key="4">
    <source>
        <dbReference type="Pfam" id="PF14237"/>
    </source>
</evidence>
<evidence type="ECO:0000256" key="1">
    <source>
        <dbReference type="ARBA" id="ARBA00005233"/>
    </source>
</evidence>
<organism evidence="5 6">
    <name type="scientific">Xanthomonas boreopolis</name>
    <dbReference type="NCBI Taxonomy" id="86183"/>
    <lineage>
        <taxon>Bacteria</taxon>
        <taxon>Pseudomonadati</taxon>
        <taxon>Pseudomonadota</taxon>
        <taxon>Gammaproteobacteria</taxon>
        <taxon>Lysobacterales</taxon>
        <taxon>Lysobacteraceae</taxon>
        <taxon>Xanthomonas</taxon>
    </lineage>
</organism>
<reference evidence="5" key="2">
    <citation type="submission" date="2020-09" db="EMBL/GenBank/DDBJ databases">
        <authorList>
            <person name="Sun Q."/>
            <person name="Ohkuma M."/>
        </authorList>
    </citation>
    <scope>NUCLEOTIDE SEQUENCE</scope>
    <source>
        <strain evidence="5">JCM 13306</strain>
    </source>
</reference>
<comment type="caution">
    <text evidence="5">The sequence shown here is derived from an EMBL/GenBank/DDBJ whole genome shotgun (WGS) entry which is preliminary data.</text>
</comment>
<dbReference type="InterPro" id="IPR001082">
    <property type="entry name" value="Pilin"/>
</dbReference>
<evidence type="ECO:0000256" key="3">
    <source>
        <dbReference type="SAM" id="Phobius"/>
    </source>
</evidence>
<gene>
    <name evidence="5" type="ORF">GCM10009090_31860</name>
</gene>
<keyword evidence="3" id="KW-0472">Membrane</keyword>
<evidence type="ECO:0000313" key="5">
    <source>
        <dbReference type="EMBL" id="GHH58694.1"/>
    </source>
</evidence>
<dbReference type="InterPro" id="IPR025640">
    <property type="entry name" value="GYF_2"/>
</dbReference>
<accession>A0A919FAA1</accession>
<evidence type="ECO:0000313" key="6">
    <source>
        <dbReference type="Proteomes" id="UP000623958"/>
    </source>
</evidence>
<dbReference type="SUPFAM" id="SSF54523">
    <property type="entry name" value="Pili subunits"/>
    <property type="match status" value="1"/>
</dbReference>
<dbReference type="Pfam" id="PF00114">
    <property type="entry name" value="Pilin"/>
    <property type="match status" value="1"/>
</dbReference>
<protein>
    <recommendedName>
        <fullName evidence="4">GYF domain-containing protein</fullName>
    </recommendedName>
</protein>
<dbReference type="Pfam" id="PF14237">
    <property type="entry name" value="GYF_2"/>
    <property type="match status" value="1"/>
</dbReference>
<proteinExistence type="inferred from homology"/>
<dbReference type="GO" id="GO:0007155">
    <property type="term" value="P:cell adhesion"/>
    <property type="evidence" value="ECO:0007669"/>
    <property type="project" value="InterPro"/>
</dbReference>
<dbReference type="RefSeq" id="WP_434029837.1">
    <property type="nucleotide sequence ID" value="NZ_BNBA01000032.1"/>
</dbReference>
<dbReference type="EMBL" id="BNBA01000032">
    <property type="protein sequence ID" value="GHH58694.1"/>
    <property type="molecule type" value="Genomic_DNA"/>
</dbReference>
<dbReference type="Gene3D" id="3.30.700.10">
    <property type="entry name" value="Glycoprotein, Type 4 Pilin"/>
    <property type="match status" value="1"/>
</dbReference>
<name>A0A919FAA1_9XANT</name>
<keyword evidence="3" id="KW-1133">Transmembrane helix</keyword>
<dbReference type="AlphaFoldDB" id="A0A919FAA1"/>
<keyword evidence="3" id="KW-0812">Transmembrane</keyword>
<evidence type="ECO:0000256" key="2">
    <source>
        <dbReference type="SAM" id="MobiDB-lite"/>
    </source>
</evidence>
<comment type="similarity">
    <text evidence="1">Belongs to the N-Me-Phe pilin family.</text>
</comment>
<sequence length="241" mass="25706">MTNGWYYAEGNRHRQGPLPPENIVELYRSGRIGLDTLVWRDGWAQWQPLAEAAAELGIAMPARDADTPPPLPPPPPPPAQPTATAPSTTAPPPRKGLSGCAIAAIVAAVAGLFLMILLGILAAIALPAYQQYVLRSKTAGAVELMRAHEDAIAGFHAREGRCPVNGDEGFGAPESYADKPLGALRIGRFDDGHCGMEGQVEAAGEAEIDGKAIWLDYDESTGNWHCSSEIDDRYLPSQCRG</sequence>